<feature type="domain" description="CMP/dCMP-type deaminase" evidence="2">
    <location>
        <begin position="8"/>
        <end position="157"/>
    </location>
</feature>
<organism evidence="3 4">
    <name type="scientific">Lithohypha guttulata</name>
    <dbReference type="NCBI Taxonomy" id="1690604"/>
    <lineage>
        <taxon>Eukaryota</taxon>
        <taxon>Fungi</taxon>
        <taxon>Dikarya</taxon>
        <taxon>Ascomycota</taxon>
        <taxon>Pezizomycotina</taxon>
        <taxon>Eurotiomycetes</taxon>
        <taxon>Chaetothyriomycetidae</taxon>
        <taxon>Chaetothyriales</taxon>
        <taxon>Trichomeriaceae</taxon>
        <taxon>Lithohypha</taxon>
    </lineage>
</organism>
<dbReference type="PROSITE" id="PS51747">
    <property type="entry name" value="CYT_DCMP_DEAMINASES_2"/>
    <property type="match status" value="1"/>
</dbReference>
<feature type="region of interest" description="Disordered" evidence="1">
    <location>
        <begin position="177"/>
        <end position="237"/>
    </location>
</feature>
<dbReference type="Gene3D" id="3.40.140.10">
    <property type="entry name" value="Cytidine Deaminase, domain 2"/>
    <property type="match status" value="1"/>
</dbReference>
<feature type="compositionally biased region" description="Basic and acidic residues" evidence="1">
    <location>
        <begin position="177"/>
        <end position="189"/>
    </location>
</feature>
<evidence type="ECO:0000313" key="4">
    <source>
        <dbReference type="Proteomes" id="UP001345013"/>
    </source>
</evidence>
<dbReference type="SUPFAM" id="SSF53927">
    <property type="entry name" value="Cytidine deaminase-like"/>
    <property type="match status" value="1"/>
</dbReference>
<sequence length="237" mass="25617">MTTSTSKESSLRFLKQTIDLAKNSPPKPTNFRVGCVIVAYGGPNSPQILSTGYTLELEGNTHAEQCALRKLASDHSIPEDDVGSLLSGELNIVLYTSLEPCGKRLSGNLACVQRIINTRKQHPEGGIRKVVFGAKEPGTFVQDSQSCKLLTEATIEWEYLPDLEQDILTVAMEGHVKDEKAKDTSEKTKQAAKPAEAGQPSMGAGSAPQEHASAEAQPRNPKKRMMEAPPGSEESRS</sequence>
<evidence type="ECO:0000259" key="2">
    <source>
        <dbReference type="PROSITE" id="PS51747"/>
    </source>
</evidence>
<protein>
    <recommendedName>
        <fullName evidence="2">CMP/dCMP-type deaminase domain-containing protein</fullName>
    </recommendedName>
</protein>
<dbReference type="Pfam" id="PF18785">
    <property type="entry name" value="Inv-AAD"/>
    <property type="match status" value="1"/>
</dbReference>
<reference evidence="3 4" key="1">
    <citation type="submission" date="2023-08" db="EMBL/GenBank/DDBJ databases">
        <title>Black Yeasts Isolated from many extreme environments.</title>
        <authorList>
            <person name="Coleine C."/>
            <person name="Stajich J.E."/>
            <person name="Selbmann L."/>
        </authorList>
    </citation>
    <scope>NUCLEOTIDE SEQUENCE [LARGE SCALE GENOMIC DNA]</scope>
    <source>
        <strain evidence="3 4">CCFEE 5885</strain>
    </source>
</reference>
<evidence type="ECO:0000256" key="1">
    <source>
        <dbReference type="SAM" id="MobiDB-lite"/>
    </source>
</evidence>
<comment type="caution">
    <text evidence="3">The sequence shown here is derived from an EMBL/GenBank/DDBJ whole genome shotgun (WGS) entry which is preliminary data.</text>
</comment>
<name>A0ABR0K6L2_9EURO</name>
<dbReference type="EMBL" id="JAVRRG010000078">
    <property type="protein sequence ID" value="KAK5089394.1"/>
    <property type="molecule type" value="Genomic_DNA"/>
</dbReference>
<accession>A0ABR0K6L2</accession>
<evidence type="ECO:0000313" key="3">
    <source>
        <dbReference type="EMBL" id="KAK5089394.1"/>
    </source>
</evidence>
<keyword evidence="4" id="KW-1185">Reference proteome</keyword>
<dbReference type="InterPro" id="IPR002125">
    <property type="entry name" value="CMP_dCMP_dom"/>
</dbReference>
<proteinExistence type="predicted"/>
<dbReference type="InterPro" id="IPR016193">
    <property type="entry name" value="Cytidine_deaminase-like"/>
</dbReference>
<gene>
    <name evidence="3" type="ORF">LTR24_006210</name>
</gene>
<dbReference type="Proteomes" id="UP001345013">
    <property type="component" value="Unassembled WGS sequence"/>
</dbReference>